<keyword evidence="5 6" id="KW-0472">Membrane</keyword>
<accession>A0ABD3UWC3</accession>
<comment type="caution">
    <text evidence="7">The sequence shown here is derived from an EMBL/GenBank/DDBJ whole genome shotgun (WGS) entry which is preliminary data.</text>
</comment>
<reference evidence="7 8" key="1">
    <citation type="submission" date="2024-11" db="EMBL/GenBank/DDBJ databases">
        <title>Chromosome-level genome assembly of the freshwater bivalve Anodonta woodiana.</title>
        <authorList>
            <person name="Chen X."/>
        </authorList>
    </citation>
    <scope>NUCLEOTIDE SEQUENCE [LARGE SCALE GENOMIC DNA]</scope>
    <source>
        <strain evidence="7">MN2024</strain>
        <tissue evidence="7">Gills</tissue>
    </source>
</reference>
<comment type="subcellular location">
    <subcellularLocation>
        <location evidence="1 6">Cell membrane</location>
        <topology evidence="1 6">Peripheral membrane protein</topology>
    </subcellularLocation>
    <subcellularLocation>
        <location evidence="6">Golgi apparatus membrane</location>
        <topology evidence="6">Peripheral membrane protein</topology>
    </subcellularLocation>
    <subcellularLocation>
        <location evidence="6">Membrane</location>
        <location evidence="6">Caveola</location>
        <topology evidence="6">Peripheral membrane protein</topology>
    </subcellularLocation>
</comment>
<dbReference type="GO" id="GO:0000139">
    <property type="term" value="C:Golgi membrane"/>
    <property type="evidence" value="ECO:0007669"/>
    <property type="project" value="UniProtKB-SubCell"/>
</dbReference>
<evidence type="ECO:0000256" key="1">
    <source>
        <dbReference type="ARBA" id="ARBA00004202"/>
    </source>
</evidence>
<organism evidence="7 8">
    <name type="scientific">Sinanodonta woodiana</name>
    <name type="common">Chinese pond mussel</name>
    <name type="synonym">Anodonta woodiana</name>
    <dbReference type="NCBI Taxonomy" id="1069815"/>
    <lineage>
        <taxon>Eukaryota</taxon>
        <taxon>Metazoa</taxon>
        <taxon>Spiralia</taxon>
        <taxon>Lophotrochozoa</taxon>
        <taxon>Mollusca</taxon>
        <taxon>Bivalvia</taxon>
        <taxon>Autobranchia</taxon>
        <taxon>Heteroconchia</taxon>
        <taxon>Palaeoheterodonta</taxon>
        <taxon>Unionida</taxon>
        <taxon>Unionoidea</taxon>
        <taxon>Unionidae</taxon>
        <taxon>Unioninae</taxon>
        <taxon>Sinanodonta</taxon>
    </lineage>
</organism>
<comment type="similarity">
    <text evidence="2 6">Belongs to the caveolin family.</text>
</comment>
<dbReference type="InterPro" id="IPR001612">
    <property type="entry name" value="Caveolin"/>
</dbReference>
<sequence length="131" mass="14967">MAEEQVDMINRDHNELNSHIKVNFEDVLGEPEGVRSIDCVWRNSYACFNCGKNCMYKFLTTICGICIALGWGCDFACTSYHHIWWFTPCMREFSIACGFLQKCFGTIINCCIVPICEACGMCFSNIHVHNK</sequence>
<dbReference type="PANTHER" id="PTHR10844">
    <property type="entry name" value="CAVEOLIN"/>
    <property type="match status" value="1"/>
</dbReference>
<keyword evidence="8" id="KW-1185">Reference proteome</keyword>
<evidence type="ECO:0000313" key="8">
    <source>
        <dbReference type="Proteomes" id="UP001634394"/>
    </source>
</evidence>
<protein>
    <recommendedName>
        <fullName evidence="6">Caveolin</fullName>
    </recommendedName>
</protein>
<dbReference type="GO" id="GO:0005901">
    <property type="term" value="C:caveola"/>
    <property type="evidence" value="ECO:0007669"/>
    <property type="project" value="UniProtKB-SubCell"/>
</dbReference>
<dbReference type="Pfam" id="PF01146">
    <property type="entry name" value="Caveolin"/>
    <property type="match status" value="1"/>
</dbReference>
<evidence type="ECO:0000256" key="5">
    <source>
        <dbReference type="ARBA" id="ARBA00023136"/>
    </source>
</evidence>
<name>A0ABD3UWC3_SINWO</name>
<gene>
    <name evidence="7" type="ORF">ACJMK2_016433</name>
</gene>
<comment type="function">
    <text evidence="6">May act as a scaffolding protein within caveolar membranes. Interacts directly with G-protein alpha subunits and can functionally regulate their activity.</text>
</comment>
<dbReference type="Proteomes" id="UP001634394">
    <property type="component" value="Unassembled WGS sequence"/>
</dbReference>
<keyword evidence="4 6" id="KW-0333">Golgi apparatus</keyword>
<dbReference type="PANTHER" id="PTHR10844:SF19">
    <property type="entry name" value="CAVEOLIN-2"/>
    <property type="match status" value="1"/>
</dbReference>
<evidence type="ECO:0000256" key="4">
    <source>
        <dbReference type="ARBA" id="ARBA00023034"/>
    </source>
</evidence>
<keyword evidence="3 6" id="KW-1003">Cell membrane</keyword>
<evidence type="ECO:0000256" key="3">
    <source>
        <dbReference type="ARBA" id="ARBA00022475"/>
    </source>
</evidence>
<proteinExistence type="inferred from homology"/>
<evidence type="ECO:0000256" key="2">
    <source>
        <dbReference type="ARBA" id="ARBA00010988"/>
    </source>
</evidence>
<dbReference type="EMBL" id="JBJQND010000015">
    <property type="protein sequence ID" value="KAL3852818.1"/>
    <property type="molecule type" value="Genomic_DNA"/>
</dbReference>
<evidence type="ECO:0000256" key="6">
    <source>
        <dbReference type="RuleBase" id="RU000680"/>
    </source>
</evidence>
<evidence type="ECO:0000313" key="7">
    <source>
        <dbReference type="EMBL" id="KAL3852818.1"/>
    </source>
</evidence>
<dbReference type="AlphaFoldDB" id="A0ABD3UWC3"/>